<dbReference type="InterPro" id="IPR038056">
    <property type="entry name" value="YjbR-like_sf"/>
</dbReference>
<dbReference type="Pfam" id="PF04237">
    <property type="entry name" value="YjbR"/>
    <property type="match status" value="1"/>
</dbReference>
<dbReference type="EMBL" id="LT607751">
    <property type="protein sequence ID" value="SCG60047.1"/>
    <property type="molecule type" value="Genomic_DNA"/>
</dbReference>
<dbReference type="AlphaFoldDB" id="A0A1C5INW7"/>
<accession>A0A1C5INW7</accession>
<dbReference type="InterPro" id="IPR058532">
    <property type="entry name" value="YjbR/MT2646/Rv2570-like"/>
</dbReference>
<dbReference type="Proteomes" id="UP000198210">
    <property type="component" value="Chromosome I"/>
</dbReference>
<dbReference type="Gene3D" id="3.90.1150.30">
    <property type="match status" value="1"/>
</dbReference>
<name>A0A1C5INW7_9ACTN</name>
<organism evidence="1 2">
    <name type="scientific">Micromonospora siamensis</name>
    <dbReference type="NCBI Taxonomy" id="299152"/>
    <lineage>
        <taxon>Bacteria</taxon>
        <taxon>Bacillati</taxon>
        <taxon>Actinomycetota</taxon>
        <taxon>Actinomycetes</taxon>
        <taxon>Micromonosporales</taxon>
        <taxon>Micromonosporaceae</taxon>
        <taxon>Micromonospora</taxon>
    </lineage>
</organism>
<sequence length="185" mass="20044">MPKLIGPRQSYPVGVTIAGTRTGGVTENFLSEGAGSFPSVTGPQDVPPEILDRLRPVCLGLPETYEEPAWIGTRWRIRQRTFAHVYLVDPDHQAALARAAGSDEPVCVLTFRSSGDELAALTGGGHPFFKPDWGADVIGMVLDDGVDWEEVGELLTESYCLRAPKKLVARVDRPAELDAFTGPLE</sequence>
<dbReference type="SUPFAM" id="SSF142906">
    <property type="entry name" value="YjbR-like"/>
    <property type="match status" value="1"/>
</dbReference>
<keyword evidence="2" id="KW-1185">Reference proteome</keyword>
<protein>
    <submittedName>
        <fullName evidence="1">YjbR protein</fullName>
    </submittedName>
</protein>
<evidence type="ECO:0000313" key="1">
    <source>
        <dbReference type="EMBL" id="SCG60047.1"/>
    </source>
</evidence>
<reference evidence="1 2" key="1">
    <citation type="submission" date="2016-06" db="EMBL/GenBank/DDBJ databases">
        <authorList>
            <person name="Kjaerup R.B."/>
            <person name="Dalgaard T.S."/>
            <person name="Juul-Madsen H.R."/>
        </authorList>
    </citation>
    <scope>NUCLEOTIDE SEQUENCE [LARGE SCALE GENOMIC DNA]</scope>
    <source>
        <strain evidence="1 2">DSM 45097</strain>
    </source>
</reference>
<gene>
    <name evidence="1" type="ORF">GA0074704_3648</name>
</gene>
<evidence type="ECO:0000313" key="2">
    <source>
        <dbReference type="Proteomes" id="UP000198210"/>
    </source>
</evidence>
<proteinExistence type="predicted"/>